<dbReference type="RefSeq" id="WP_310923059.1">
    <property type="nucleotide sequence ID" value="NZ_JAMQOP010000001.1"/>
</dbReference>
<dbReference type="EMBL" id="JAMQOP010000001">
    <property type="protein sequence ID" value="MDS0298246.1"/>
    <property type="molecule type" value="Genomic_DNA"/>
</dbReference>
<dbReference type="PANTHER" id="PTHR42794:SF1">
    <property type="entry name" value="HEMIN IMPORT ATP-BINDING PROTEIN HMUV"/>
    <property type="match status" value="1"/>
</dbReference>
<sequence length="448" mass="46979">MSDREPLIRTTDLSVELGGETILDGVNLTVDRGTFVGLIGPNGAGKTTLLKAVNGSLAPSRGRVEIDGENVHALSSKATSRLVATVPQNTSLTFDFDVRQTVRMGRTPHRSRLGGWRGGDESAVEHALERTRTTEFADRTVSDLSGGERQRVLIARALAQETPLLLLDEPTASLDINHQVRTLELVRELVGEGKTAVAAIHDLNLAAHYCDELVLLSGGRVVATGPPESVLTEDHLEDAFDANAVVARHPVTGSVYVTALPDRRVGAGGESRGRVHVVGGGGAAARHLYLLSAAGYEVSVGALNEGDTDTETARSLGLETVTVDPFSPVGDEAAAAVAERVAAADCVVVADVEVGSGNLANLRAAADAEHLVLVEERPFAERNYAGEAGGEAYRALRERGVVVSSKEVLAAVSDRLDGDGRGGGDGGRNDGERRADRSEAGTSVDTHF</sequence>
<proteinExistence type="predicted"/>
<dbReference type="Proteomes" id="UP001257060">
    <property type="component" value="Unassembled WGS sequence"/>
</dbReference>
<dbReference type="InterPro" id="IPR003439">
    <property type="entry name" value="ABC_transporter-like_ATP-bd"/>
</dbReference>
<reference evidence="7 8" key="1">
    <citation type="submission" date="2022-06" db="EMBL/GenBank/DDBJ databases">
        <title>Halogeometricum sp. a new haloarchaeum isolate from saline soil.</title>
        <authorList>
            <person name="Strakova D."/>
            <person name="Galisteo C."/>
            <person name="Sanchez-Porro C."/>
            <person name="Ventosa A."/>
        </authorList>
    </citation>
    <scope>NUCLEOTIDE SEQUENCE [LARGE SCALE GENOMIC DNA]</scope>
    <source>
        <strain evidence="7 8">S1BR25-6</strain>
    </source>
</reference>
<evidence type="ECO:0000256" key="4">
    <source>
        <dbReference type="ARBA" id="ARBA00022967"/>
    </source>
</evidence>
<evidence type="ECO:0000256" key="3">
    <source>
        <dbReference type="ARBA" id="ARBA00022840"/>
    </source>
</evidence>
<dbReference type="SUPFAM" id="SSF52540">
    <property type="entry name" value="P-loop containing nucleoside triphosphate hydrolases"/>
    <property type="match status" value="1"/>
</dbReference>
<keyword evidence="4" id="KW-1278">Translocase</keyword>
<organism evidence="7 8">
    <name type="scientific">Halogeometricum salsisoli</name>
    <dbReference type="NCBI Taxonomy" id="2950536"/>
    <lineage>
        <taxon>Archaea</taxon>
        <taxon>Methanobacteriati</taxon>
        <taxon>Methanobacteriota</taxon>
        <taxon>Stenosarchaea group</taxon>
        <taxon>Halobacteria</taxon>
        <taxon>Halobacteriales</taxon>
        <taxon>Haloferacaceae</taxon>
        <taxon>Halogeometricum</taxon>
    </lineage>
</organism>
<protein>
    <submittedName>
        <fullName evidence="7">Heme ABC transporter ATP-binding protein</fullName>
    </submittedName>
</protein>
<dbReference type="CDD" id="cd03214">
    <property type="entry name" value="ABC_Iron-Siderophores_B12_Hemin"/>
    <property type="match status" value="1"/>
</dbReference>
<dbReference type="InterPro" id="IPR003593">
    <property type="entry name" value="AAA+_ATPase"/>
</dbReference>
<dbReference type="Gene3D" id="3.40.50.300">
    <property type="entry name" value="P-loop containing nucleotide triphosphate hydrolases"/>
    <property type="match status" value="1"/>
</dbReference>
<dbReference type="NCBIfam" id="NF010068">
    <property type="entry name" value="PRK13548.1"/>
    <property type="match status" value="1"/>
</dbReference>
<keyword evidence="8" id="KW-1185">Reference proteome</keyword>
<dbReference type="PROSITE" id="PS00211">
    <property type="entry name" value="ABC_TRANSPORTER_1"/>
    <property type="match status" value="1"/>
</dbReference>
<dbReference type="GO" id="GO:0005524">
    <property type="term" value="F:ATP binding"/>
    <property type="evidence" value="ECO:0007669"/>
    <property type="project" value="UniProtKB-KW"/>
</dbReference>
<keyword evidence="2" id="KW-0547">Nucleotide-binding</keyword>
<evidence type="ECO:0000256" key="5">
    <source>
        <dbReference type="SAM" id="MobiDB-lite"/>
    </source>
</evidence>
<evidence type="ECO:0000256" key="1">
    <source>
        <dbReference type="ARBA" id="ARBA00022448"/>
    </source>
</evidence>
<dbReference type="Pfam" id="PF00005">
    <property type="entry name" value="ABC_tran"/>
    <property type="match status" value="1"/>
</dbReference>
<dbReference type="SMART" id="SM00382">
    <property type="entry name" value="AAA"/>
    <property type="match status" value="1"/>
</dbReference>
<keyword evidence="1" id="KW-0813">Transport</keyword>
<dbReference type="InterPro" id="IPR027417">
    <property type="entry name" value="P-loop_NTPase"/>
</dbReference>
<evidence type="ECO:0000259" key="6">
    <source>
        <dbReference type="PROSITE" id="PS50893"/>
    </source>
</evidence>
<dbReference type="PROSITE" id="PS50893">
    <property type="entry name" value="ABC_TRANSPORTER_2"/>
    <property type="match status" value="1"/>
</dbReference>
<feature type="region of interest" description="Disordered" evidence="5">
    <location>
        <begin position="414"/>
        <end position="448"/>
    </location>
</feature>
<feature type="compositionally biased region" description="Basic and acidic residues" evidence="5">
    <location>
        <begin position="414"/>
        <end position="439"/>
    </location>
</feature>
<evidence type="ECO:0000256" key="2">
    <source>
        <dbReference type="ARBA" id="ARBA00022741"/>
    </source>
</evidence>
<evidence type="ECO:0000313" key="8">
    <source>
        <dbReference type="Proteomes" id="UP001257060"/>
    </source>
</evidence>
<feature type="domain" description="ABC transporter" evidence="6">
    <location>
        <begin position="8"/>
        <end position="243"/>
    </location>
</feature>
<dbReference type="PANTHER" id="PTHR42794">
    <property type="entry name" value="HEMIN IMPORT ATP-BINDING PROTEIN HMUV"/>
    <property type="match status" value="1"/>
</dbReference>
<evidence type="ECO:0000313" key="7">
    <source>
        <dbReference type="EMBL" id="MDS0298246.1"/>
    </source>
</evidence>
<gene>
    <name evidence="7" type="ORF">NDI76_05790</name>
</gene>
<comment type="caution">
    <text evidence="7">The sequence shown here is derived from an EMBL/GenBank/DDBJ whole genome shotgun (WGS) entry which is preliminary data.</text>
</comment>
<accession>A0ABU2GBR3</accession>
<keyword evidence="3 7" id="KW-0067">ATP-binding</keyword>
<name>A0ABU2GBR3_9EURY</name>
<dbReference type="InterPro" id="IPR017871">
    <property type="entry name" value="ABC_transporter-like_CS"/>
</dbReference>